<dbReference type="SUPFAM" id="SSF53448">
    <property type="entry name" value="Nucleotide-diphospho-sugar transferases"/>
    <property type="match status" value="1"/>
</dbReference>
<dbReference type="PANTHER" id="PTHR22916">
    <property type="entry name" value="GLYCOSYLTRANSFERASE"/>
    <property type="match status" value="1"/>
</dbReference>
<organism evidence="4 5">
    <name type="scientific">[Ruminococcus] lactaris</name>
    <dbReference type="NCBI Taxonomy" id="46228"/>
    <lineage>
        <taxon>Bacteria</taxon>
        <taxon>Bacillati</taxon>
        <taxon>Bacillota</taxon>
        <taxon>Clostridia</taxon>
        <taxon>Lachnospirales</taxon>
        <taxon>Lachnospiraceae</taxon>
        <taxon>Mediterraneibacter</taxon>
    </lineage>
</organism>
<dbReference type="Gene3D" id="3.90.550.10">
    <property type="entry name" value="Spore Coat Polysaccharide Biosynthesis Protein SpsA, Chain A"/>
    <property type="match status" value="1"/>
</dbReference>
<protein>
    <submittedName>
        <fullName evidence="4">Glycosyltransferase family 2 protein</fullName>
    </submittedName>
</protein>
<dbReference type="GO" id="GO:0016757">
    <property type="term" value="F:glycosyltransferase activity"/>
    <property type="evidence" value="ECO:0007669"/>
    <property type="project" value="UniProtKB-KW"/>
</dbReference>
<evidence type="ECO:0000259" key="3">
    <source>
        <dbReference type="Pfam" id="PF00535"/>
    </source>
</evidence>
<proteinExistence type="predicted"/>
<dbReference type="AlphaFoldDB" id="A0A414P1M3"/>
<gene>
    <name evidence="4" type="ORF">DW672_11780</name>
</gene>
<dbReference type="Pfam" id="PF00535">
    <property type="entry name" value="Glycos_transf_2"/>
    <property type="match status" value="1"/>
</dbReference>
<accession>A0A414P1M3</accession>
<evidence type="ECO:0000256" key="1">
    <source>
        <dbReference type="ARBA" id="ARBA00022676"/>
    </source>
</evidence>
<keyword evidence="2 4" id="KW-0808">Transferase</keyword>
<feature type="domain" description="Glycosyltransferase 2-like" evidence="3">
    <location>
        <begin position="25"/>
        <end position="194"/>
    </location>
</feature>
<sequence>MSERLVENMKKIKGKQLSEENPLVTVAIAAYNVEKFLEKGIASVQKQTYKNLEILIVDDGSTDLTPLLCDKMAKEDSRIRVIHKENGGLGSARNMGIELAHGEFIYFFDVDDSMELNLIENNVKYMKSLNVDLVIFGYYARYNNSDIEEAICLSERYVKTNEELKKAYVEELLFLKHGNGFAWNKFYRKKFIDQYGFRFGNQRIQQDEPFNMQLYLKLKKVYICPKAYYHYVIYDKGNAGSRYLENKFDIITDVYHCFMKFYKTWDLNEKNVLDYIYNRYASGIYDVISTNLFHNDCKLGKAEKYKLMHQILNNYEVIRCIKKAWNKPTLDPVVFGIKHQMCLFLMIVIPMKKVVKRFLGK</sequence>
<dbReference type="InterPro" id="IPR029044">
    <property type="entry name" value="Nucleotide-diphossugar_trans"/>
</dbReference>
<dbReference type="PANTHER" id="PTHR22916:SF51">
    <property type="entry name" value="GLYCOSYLTRANSFERASE EPSH-RELATED"/>
    <property type="match status" value="1"/>
</dbReference>
<name>A0A414P1M3_9FIRM</name>
<dbReference type="Proteomes" id="UP000284902">
    <property type="component" value="Unassembled WGS sequence"/>
</dbReference>
<reference evidence="4 5" key="1">
    <citation type="submission" date="2018-08" db="EMBL/GenBank/DDBJ databases">
        <title>A genome reference for cultivated species of the human gut microbiota.</title>
        <authorList>
            <person name="Zou Y."/>
            <person name="Xue W."/>
            <person name="Luo G."/>
        </authorList>
    </citation>
    <scope>NUCLEOTIDE SEQUENCE [LARGE SCALE GENOMIC DNA]</scope>
    <source>
        <strain evidence="4 5">AM25-1LB</strain>
    </source>
</reference>
<comment type="caution">
    <text evidence="4">The sequence shown here is derived from an EMBL/GenBank/DDBJ whole genome shotgun (WGS) entry which is preliminary data.</text>
</comment>
<evidence type="ECO:0000256" key="2">
    <source>
        <dbReference type="ARBA" id="ARBA00022679"/>
    </source>
</evidence>
<evidence type="ECO:0000313" key="4">
    <source>
        <dbReference type="EMBL" id="RHF57650.1"/>
    </source>
</evidence>
<dbReference type="InterPro" id="IPR001173">
    <property type="entry name" value="Glyco_trans_2-like"/>
</dbReference>
<dbReference type="EMBL" id="QRHG01000040">
    <property type="protein sequence ID" value="RHF57650.1"/>
    <property type="molecule type" value="Genomic_DNA"/>
</dbReference>
<keyword evidence="1" id="KW-0328">Glycosyltransferase</keyword>
<dbReference type="RefSeq" id="WP_118213176.1">
    <property type="nucleotide sequence ID" value="NZ_CAUBJD010000029.1"/>
</dbReference>
<evidence type="ECO:0000313" key="5">
    <source>
        <dbReference type="Proteomes" id="UP000284902"/>
    </source>
</evidence>
<dbReference type="CDD" id="cd00761">
    <property type="entry name" value="Glyco_tranf_GTA_type"/>
    <property type="match status" value="1"/>
</dbReference>